<reference evidence="1" key="1">
    <citation type="submission" date="2021-06" db="EMBL/GenBank/DDBJ databases">
        <authorList>
            <person name="Kallberg Y."/>
            <person name="Tangrot J."/>
            <person name="Rosling A."/>
        </authorList>
    </citation>
    <scope>NUCLEOTIDE SEQUENCE</scope>
    <source>
        <strain evidence="1">MA461A</strain>
    </source>
</reference>
<dbReference type="Proteomes" id="UP000789920">
    <property type="component" value="Unassembled WGS sequence"/>
</dbReference>
<dbReference type="EMBL" id="CAJVQC010007530">
    <property type="protein sequence ID" value="CAG8580567.1"/>
    <property type="molecule type" value="Genomic_DNA"/>
</dbReference>
<accession>A0ACA9MIL9</accession>
<protein>
    <submittedName>
        <fullName evidence="1">9598_t:CDS:1</fullName>
    </submittedName>
</protein>
<evidence type="ECO:0000313" key="1">
    <source>
        <dbReference type="EMBL" id="CAG8580567.1"/>
    </source>
</evidence>
<keyword evidence="2" id="KW-1185">Reference proteome</keyword>
<gene>
    <name evidence="1" type="ORF">RPERSI_LOCUS5128</name>
</gene>
<organism evidence="1 2">
    <name type="scientific">Racocetra persica</name>
    <dbReference type="NCBI Taxonomy" id="160502"/>
    <lineage>
        <taxon>Eukaryota</taxon>
        <taxon>Fungi</taxon>
        <taxon>Fungi incertae sedis</taxon>
        <taxon>Mucoromycota</taxon>
        <taxon>Glomeromycotina</taxon>
        <taxon>Glomeromycetes</taxon>
        <taxon>Diversisporales</taxon>
        <taxon>Gigasporaceae</taxon>
        <taxon>Racocetra</taxon>
    </lineage>
</organism>
<name>A0ACA9MIL9_9GLOM</name>
<sequence length="105" mass="12072">MLKIITRPMKFSMISRKSILPMVQHNLKSSSNTVASSTETSANKLTVWNVYGTPLTNIFLWGSITYMGLQVLWWKLEFAELIEETDNKIASLEKEIEILKKSKSY</sequence>
<proteinExistence type="predicted"/>
<comment type="caution">
    <text evidence="1">The sequence shown here is derived from an EMBL/GenBank/DDBJ whole genome shotgun (WGS) entry which is preliminary data.</text>
</comment>
<evidence type="ECO:0000313" key="2">
    <source>
        <dbReference type="Proteomes" id="UP000789920"/>
    </source>
</evidence>